<dbReference type="Gene3D" id="1.25.40.20">
    <property type="entry name" value="Ankyrin repeat-containing domain"/>
    <property type="match status" value="1"/>
</dbReference>
<evidence type="ECO:0000259" key="10">
    <source>
        <dbReference type="PROSITE" id="PS50024"/>
    </source>
</evidence>
<feature type="region of interest" description="Disordered" evidence="8">
    <location>
        <begin position="185"/>
        <end position="209"/>
    </location>
</feature>
<dbReference type="InterPro" id="IPR006032">
    <property type="entry name" value="Ribosomal_uS12"/>
</dbReference>
<evidence type="ECO:0000256" key="5">
    <source>
        <dbReference type="ARBA" id="ARBA00035161"/>
    </source>
</evidence>
<dbReference type="InterPro" id="IPR012340">
    <property type="entry name" value="NA-bd_OB-fold"/>
</dbReference>
<feature type="repeat" description="ANK" evidence="7">
    <location>
        <begin position="405"/>
        <end position="437"/>
    </location>
</feature>
<dbReference type="PROSITE" id="PS50088">
    <property type="entry name" value="ANK_REPEAT"/>
    <property type="match status" value="4"/>
</dbReference>
<evidence type="ECO:0000256" key="8">
    <source>
        <dbReference type="SAM" id="MobiDB-lite"/>
    </source>
</evidence>
<feature type="transmembrane region" description="Helical" evidence="9">
    <location>
        <begin position="967"/>
        <end position="991"/>
    </location>
</feature>
<dbReference type="AlphaFoldDB" id="A0A6A4SPW5"/>
<dbReference type="EMBL" id="VEVO01000011">
    <property type="protein sequence ID" value="KAF0034779.1"/>
    <property type="molecule type" value="Genomic_DNA"/>
</dbReference>
<dbReference type="InterPro" id="IPR036770">
    <property type="entry name" value="Ankyrin_rpt-contain_sf"/>
</dbReference>
<dbReference type="GO" id="GO:0005791">
    <property type="term" value="C:rough endoplasmic reticulum"/>
    <property type="evidence" value="ECO:0007669"/>
    <property type="project" value="UniProtKB-SubCell"/>
</dbReference>
<dbReference type="InterPro" id="IPR002110">
    <property type="entry name" value="Ankyrin_rpt"/>
</dbReference>
<evidence type="ECO:0000256" key="9">
    <source>
        <dbReference type="SAM" id="Phobius"/>
    </source>
</evidence>
<dbReference type="InterPro" id="IPR000082">
    <property type="entry name" value="SEA_dom"/>
</dbReference>
<dbReference type="GO" id="GO:0015935">
    <property type="term" value="C:small ribosomal subunit"/>
    <property type="evidence" value="ECO:0007669"/>
    <property type="project" value="InterPro"/>
</dbReference>
<dbReference type="Pfam" id="PF12796">
    <property type="entry name" value="Ank_2"/>
    <property type="match status" value="2"/>
</dbReference>
<dbReference type="GO" id="GO:0006412">
    <property type="term" value="P:translation"/>
    <property type="evidence" value="ECO:0007669"/>
    <property type="project" value="InterPro"/>
</dbReference>
<dbReference type="PROSITE" id="PS50024">
    <property type="entry name" value="SEA"/>
    <property type="match status" value="1"/>
</dbReference>
<sequence length="1063" mass="117183">MNSVSEGKCRGLRTARKLRNHRREQKWHDKQYKKAHLGTALKANPFGGASHAKGIVLEKVGVEAKQPNSAIRKCVRVQLIKNGKKITAFVPNDGCLNFIEENDEVLVAGFGRKGHAVGDIPGVRFKVVKVANVSLLALYKGKKERPRTLHVDNMELQRSGLKEEEEDEEDDDVAAQYVIEQSLLERSKQKETHRDEGSSGSDHRDNSTIFTAIRRGDERLLRNLCVQQKDEFLQTDVRGWIPLHEAAAQSNQTLLELTLQASGPDSVERRTPRGQTPLFLAVEQGLMENASLLLTRGSQPDTQDHEQDSPLLLAIRSDRPDLVRLLLLRGSAVNQECCHGRTPLHEASRLGKAALVTLLLDAGARADPRSHYGLTPLALAAQAGHLEVVQTLLRRGADVLSQAQDEASVLYEASSAGDPAVISLLLERGADANVAKHTGHMPIHRVAHRGHLQFTIYVLKIMYMYQITLLKNMLRKNMIDFIKEQVQTLTMITLNNTEHFKQTRPLTVSEYIRDTLDVNKCGTDKSLPKHATDLPASTNSEWIAWFYGLSLIGNVVTISTPGTSSATSTMSPITTPLTNNKPLFTSSSIVTPTTNLSPVSHPPTTFSTSRTTTPKHSIQTVTSTVSTIITTNVMTPTFPFTSAVNPYPNTPVTIHTPSSSSMKPNELSTNVLTSKALTSAEIITNTFTTVSHSALTSIPLSNATITGTTPQCRDEDCQCIGGICIYNTTLGRCNCVCQDFIYGDVCNFGVNDTSAQIDTGAIPTRKANLTLSIGMTFQLAFNDLNSPAALEFINALELQLQALCKEADPHNFKKVQVIKLSNGSVVAESVAEYNYPNNETQIQFLNTQLDAVLTDILNDTSNLNKVSQAFNNSSVTLYDVTFQPTEIKNITDLKPYVNCSGFANYTAGIINGRWQCNGPCKTNVDYCNHHGDCLNDVFKGPICRCYETSLVQYYGPQCDLSRRGPGFYAALFGSLGAALLLLIIIVIAVIVKKRYTGMWKRTDSYSSRLSVFEEDFFDFSDSSYRNLGFEDNYTSEVFSPDLKKVDTQLQVTTGRPEVLNINP</sequence>
<evidence type="ECO:0000256" key="6">
    <source>
        <dbReference type="ARBA" id="ARBA00035463"/>
    </source>
</evidence>
<evidence type="ECO:0000256" key="2">
    <source>
        <dbReference type="ARBA" id="ARBA00005657"/>
    </source>
</evidence>
<reference evidence="11 12" key="1">
    <citation type="submission" date="2019-06" db="EMBL/GenBank/DDBJ databases">
        <title>Draft genomes of female and male turbot (Scophthalmus maximus).</title>
        <authorList>
            <person name="Xu H."/>
            <person name="Xu X.-W."/>
            <person name="Shao C."/>
            <person name="Chen S."/>
        </authorList>
    </citation>
    <scope>NUCLEOTIDE SEQUENCE [LARGE SCALE GENOMIC DNA]</scope>
    <source>
        <strain evidence="11">Ysfricsl-2016a</strain>
        <tissue evidence="11">Blood</tissue>
    </source>
</reference>
<dbReference type="CDD" id="cd03367">
    <property type="entry name" value="Ribosomal_S23"/>
    <property type="match status" value="1"/>
</dbReference>
<keyword evidence="7" id="KW-0040">ANK repeat</keyword>
<feature type="compositionally biased region" description="Low complexity" evidence="8">
    <location>
        <begin position="602"/>
        <end position="615"/>
    </location>
</feature>
<dbReference type="PROSITE" id="PS50297">
    <property type="entry name" value="ANK_REP_REGION"/>
    <property type="match status" value="4"/>
</dbReference>
<dbReference type="GO" id="GO:0003735">
    <property type="term" value="F:structural constituent of ribosome"/>
    <property type="evidence" value="ECO:0007669"/>
    <property type="project" value="InterPro"/>
</dbReference>
<gene>
    <name evidence="11" type="ORF">F2P81_012537</name>
</gene>
<keyword evidence="3" id="KW-0689">Ribosomal protein</keyword>
<dbReference type="FunFam" id="2.40.50.140:FF:000007">
    <property type="entry name" value="40S ribosomal protein S23"/>
    <property type="match status" value="1"/>
</dbReference>
<dbReference type="SUPFAM" id="SSF50249">
    <property type="entry name" value="Nucleic acid-binding proteins"/>
    <property type="match status" value="1"/>
</dbReference>
<dbReference type="PRINTS" id="PR01415">
    <property type="entry name" value="ANKYRIN"/>
</dbReference>
<dbReference type="GO" id="GO:0022626">
    <property type="term" value="C:cytosolic ribosome"/>
    <property type="evidence" value="ECO:0007669"/>
    <property type="project" value="UniProtKB-ARBA"/>
</dbReference>
<dbReference type="Pfam" id="PF00164">
    <property type="entry name" value="Ribosom_S12_S23"/>
    <property type="match status" value="1"/>
</dbReference>
<comment type="caution">
    <text evidence="11">The sequence shown here is derived from an EMBL/GenBank/DDBJ whole genome shotgun (WGS) entry which is preliminary data.</text>
</comment>
<feature type="domain" description="SEA" evidence="10">
    <location>
        <begin position="763"/>
        <end position="884"/>
    </location>
</feature>
<comment type="similarity">
    <text evidence="2">Belongs to the universal ribosomal protein uS12 family.</text>
</comment>
<comment type="subcellular location">
    <subcellularLocation>
        <location evidence="1">Rough endoplasmic reticulum</location>
    </subcellularLocation>
</comment>
<dbReference type="PANTHER" id="PTHR11652">
    <property type="entry name" value="30S RIBOSOMAL PROTEIN S12 FAMILY MEMBER"/>
    <property type="match status" value="1"/>
</dbReference>
<accession>A0A6A4SPW5</accession>
<organism evidence="11 12">
    <name type="scientific">Scophthalmus maximus</name>
    <name type="common">Turbot</name>
    <name type="synonym">Psetta maxima</name>
    <dbReference type="NCBI Taxonomy" id="52904"/>
    <lineage>
        <taxon>Eukaryota</taxon>
        <taxon>Metazoa</taxon>
        <taxon>Chordata</taxon>
        <taxon>Craniata</taxon>
        <taxon>Vertebrata</taxon>
        <taxon>Euteleostomi</taxon>
        <taxon>Actinopterygii</taxon>
        <taxon>Neopterygii</taxon>
        <taxon>Teleostei</taxon>
        <taxon>Neoteleostei</taxon>
        <taxon>Acanthomorphata</taxon>
        <taxon>Carangaria</taxon>
        <taxon>Pleuronectiformes</taxon>
        <taxon>Pleuronectoidei</taxon>
        <taxon>Scophthalmidae</taxon>
        <taxon>Scophthalmus</taxon>
    </lineage>
</organism>
<feature type="repeat" description="ANK" evidence="7">
    <location>
        <begin position="372"/>
        <end position="404"/>
    </location>
</feature>
<dbReference type="Proteomes" id="UP000438429">
    <property type="component" value="Unassembled WGS sequence"/>
</dbReference>
<protein>
    <recommendedName>
        <fullName evidence="5">Small ribosomal subunit protein uS12</fullName>
    </recommendedName>
    <alternativeName>
        <fullName evidence="6">40S ribosomal protein S23</fullName>
    </alternativeName>
</protein>
<keyword evidence="9" id="KW-1133">Transmembrane helix</keyword>
<evidence type="ECO:0000256" key="1">
    <source>
        <dbReference type="ARBA" id="ARBA00004427"/>
    </source>
</evidence>
<evidence type="ECO:0000313" key="11">
    <source>
        <dbReference type="EMBL" id="KAF0034779.1"/>
    </source>
</evidence>
<evidence type="ECO:0000256" key="3">
    <source>
        <dbReference type="ARBA" id="ARBA00022980"/>
    </source>
</evidence>
<proteinExistence type="inferred from homology"/>
<feature type="region of interest" description="Disordered" evidence="8">
    <location>
        <begin position="594"/>
        <end position="615"/>
    </location>
</feature>
<keyword evidence="4" id="KW-0687">Ribonucleoprotein</keyword>
<dbReference type="PROSITE" id="PS00055">
    <property type="entry name" value="RIBOSOMAL_S12"/>
    <property type="match status" value="1"/>
</dbReference>
<dbReference type="SUPFAM" id="SSF48403">
    <property type="entry name" value="Ankyrin repeat"/>
    <property type="match status" value="1"/>
</dbReference>
<dbReference type="SMART" id="SM00248">
    <property type="entry name" value="ANK"/>
    <property type="match status" value="6"/>
</dbReference>
<name>A0A6A4SPW5_SCOMX</name>
<feature type="repeat" description="ANK" evidence="7">
    <location>
        <begin position="339"/>
        <end position="371"/>
    </location>
</feature>
<dbReference type="InterPro" id="IPR005680">
    <property type="entry name" value="Ribosomal_uS12_euk/arc"/>
</dbReference>
<evidence type="ECO:0000313" key="12">
    <source>
        <dbReference type="Proteomes" id="UP000438429"/>
    </source>
</evidence>
<keyword evidence="9" id="KW-0472">Membrane</keyword>
<feature type="repeat" description="ANK" evidence="7">
    <location>
        <begin position="273"/>
        <end position="305"/>
    </location>
</feature>
<dbReference type="NCBIfam" id="TIGR00982">
    <property type="entry name" value="uS12_E_A"/>
    <property type="match status" value="1"/>
</dbReference>
<keyword evidence="9" id="KW-0812">Transmembrane</keyword>
<evidence type="ECO:0000256" key="4">
    <source>
        <dbReference type="ARBA" id="ARBA00023274"/>
    </source>
</evidence>
<evidence type="ECO:0000256" key="7">
    <source>
        <dbReference type="PROSITE-ProRule" id="PRU00023"/>
    </source>
</evidence>
<dbReference type="Gene3D" id="2.40.50.140">
    <property type="entry name" value="Nucleic acid-binding proteins"/>
    <property type="match status" value="1"/>
</dbReference>
<feature type="compositionally biased region" description="Basic and acidic residues" evidence="8">
    <location>
        <begin position="185"/>
        <end position="206"/>
    </location>
</feature>